<gene>
    <name evidence="2" type="ORF">PCARR_a2201</name>
</gene>
<keyword evidence="1" id="KW-0812">Transmembrane</keyword>
<dbReference type="Proteomes" id="UP000615003">
    <property type="component" value="Unassembled WGS sequence"/>
</dbReference>
<dbReference type="EMBL" id="AQGW01000023">
    <property type="protein sequence ID" value="MBE0383876.1"/>
    <property type="molecule type" value="Genomic_DNA"/>
</dbReference>
<comment type="caution">
    <text evidence="2">The sequence shown here is derived from an EMBL/GenBank/DDBJ whole genome shotgun (WGS) entry which is preliminary data.</text>
</comment>
<reference evidence="2 3" key="1">
    <citation type="submission" date="2015-06" db="EMBL/GenBank/DDBJ databases">
        <title>Genome sequence of Pseudoalteromonas carrageenovora.</title>
        <authorList>
            <person name="Xie B.-B."/>
            <person name="Rong J.-C."/>
            <person name="Qin Q.-L."/>
            <person name="Zhang Y.-Z."/>
        </authorList>
    </citation>
    <scope>NUCLEOTIDE SEQUENCE [LARGE SCALE GENOMIC DNA]</scope>
    <source>
        <strain evidence="2 3">IAM 12662</strain>
    </source>
</reference>
<keyword evidence="1" id="KW-0472">Membrane</keyword>
<proteinExistence type="predicted"/>
<evidence type="ECO:0000256" key="1">
    <source>
        <dbReference type="SAM" id="Phobius"/>
    </source>
</evidence>
<evidence type="ECO:0000313" key="3">
    <source>
        <dbReference type="Proteomes" id="UP000615003"/>
    </source>
</evidence>
<accession>A0ABR9ETK4</accession>
<protein>
    <submittedName>
        <fullName evidence="2">Uncharacterized protein</fullName>
    </submittedName>
</protein>
<keyword evidence="1" id="KW-1133">Transmembrane helix</keyword>
<sequence>MANSVICLYMCVALKQVFFIILIKHPLLLYKVMFTMIF</sequence>
<feature type="transmembrane region" description="Helical" evidence="1">
    <location>
        <begin position="6"/>
        <end position="23"/>
    </location>
</feature>
<keyword evidence="3" id="KW-1185">Reference proteome</keyword>
<organism evidence="2 3">
    <name type="scientific">Pseudoalteromonas carrageenovora IAM 12662</name>
    <dbReference type="NCBI Taxonomy" id="1314868"/>
    <lineage>
        <taxon>Bacteria</taxon>
        <taxon>Pseudomonadati</taxon>
        <taxon>Pseudomonadota</taxon>
        <taxon>Gammaproteobacteria</taxon>
        <taxon>Alteromonadales</taxon>
        <taxon>Pseudoalteromonadaceae</taxon>
        <taxon>Pseudoalteromonas</taxon>
    </lineage>
</organism>
<name>A0ABR9ETK4_PSEVC</name>
<evidence type="ECO:0000313" key="2">
    <source>
        <dbReference type="EMBL" id="MBE0383876.1"/>
    </source>
</evidence>